<dbReference type="InterPro" id="IPR000183">
    <property type="entry name" value="Orn/DAP/Arg_de-COase"/>
</dbReference>
<dbReference type="InterPro" id="IPR002433">
    <property type="entry name" value="Orn_de-COase"/>
</dbReference>
<protein>
    <recommendedName>
        <fullName evidence="6">ornithine decarboxylase</fullName>
        <ecNumber evidence="6">4.1.1.17</ecNumber>
    </recommendedName>
</protein>
<dbReference type="InterPro" id="IPR022643">
    <property type="entry name" value="De-COase2_C"/>
</dbReference>
<dbReference type="AlphaFoldDB" id="A0A143DE42"/>
<comment type="similarity">
    <text evidence="2 9">Belongs to the Orn/Lys/Arg decarboxylase class-II family.</text>
</comment>
<evidence type="ECO:0000313" key="12">
    <source>
        <dbReference type="EMBL" id="AMW35021.1"/>
    </source>
</evidence>
<dbReference type="GO" id="GO:0005737">
    <property type="term" value="C:cytoplasm"/>
    <property type="evidence" value="ECO:0007669"/>
    <property type="project" value="TreeGrafter"/>
</dbReference>
<dbReference type="STRING" id="1549855.AY555_07345"/>
<dbReference type="FunFam" id="3.20.20.10:FF:000008">
    <property type="entry name" value="Ornithine decarboxylase"/>
    <property type="match status" value="1"/>
</dbReference>
<evidence type="ECO:0000256" key="6">
    <source>
        <dbReference type="ARBA" id="ARBA00034138"/>
    </source>
</evidence>
<dbReference type="Pfam" id="PF02784">
    <property type="entry name" value="Orn_Arg_deC_N"/>
    <property type="match status" value="1"/>
</dbReference>
<feature type="domain" description="Orn/DAP/Arg decarboxylase 2 N-terminal" evidence="11">
    <location>
        <begin position="9"/>
        <end position="240"/>
    </location>
</feature>
<dbReference type="GO" id="GO:0033387">
    <property type="term" value="P:putrescine biosynthetic process from arginine, via ornithine"/>
    <property type="evidence" value="ECO:0007669"/>
    <property type="project" value="TreeGrafter"/>
</dbReference>
<dbReference type="EMBL" id="CP014525">
    <property type="protein sequence ID" value="AMW35021.1"/>
    <property type="molecule type" value="Genomic_DNA"/>
</dbReference>
<comment type="catalytic activity">
    <reaction evidence="7">
        <text>L-ornithine + H(+) = putrescine + CO2</text>
        <dbReference type="Rhea" id="RHEA:22964"/>
        <dbReference type="ChEBI" id="CHEBI:15378"/>
        <dbReference type="ChEBI" id="CHEBI:16526"/>
        <dbReference type="ChEBI" id="CHEBI:46911"/>
        <dbReference type="ChEBI" id="CHEBI:326268"/>
        <dbReference type="EC" id="4.1.1.17"/>
    </reaction>
</comment>
<evidence type="ECO:0000256" key="5">
    <source>
        <dbReference type="ARBA" id="ARBA00034115"/>
    </source>
</evidence>
<evidence type="ECO:0000256" key="3">
    <source>
        <dbReference type="ARBA" id="ARBA00022898"/>
    </source>
</evidence>
<comment type="pathway">
    <text evidence="5">Amine and polyamine biosynthesis; putrescine biosynthesis via L-ornithine pathway; putrescine from L-ornithine: step 1/1.</text>
</comment>
<dbReference type="GO" id="GO:0004586">
    <property type="term" value="F:ornithine decarboxylase activity"/>
    <property type="evidence" value="ECO:0007669"/>
    <property type="project" value="UniProtKB-EC"/>
</dbReference>
<dbReference type="PRINTS" id="PR01182">
    <property type="entry name" value="ORNDCRBXLASE"/>
</dbReference>
<dbReference type="OrthoDB" id="9802147at2"/>
<dbReference type="SUPFAM" id="SSF51419">
    <property type="entry name" value="PLP-binding barrel"/>
    <property type="match status" value="1"/>
</dbReference>
<evidence type="ECO:0000256" key="2">
    <source>
        <dbReference type="ARBA" id="ARBA00008872"/>
    </source>
</evidence>
<evidence type="ECO:0000313" key="13">
    <source>
        <dbReference type="Proteomes" id="UP000076066"/>
    </source>
</evidence>
<sequence length="375" mass="40673">MLIRPRVIAARAARLVGAFPGHVMYAVKCNHTPSVLDALYAGGIRHFDVASLTELRTVKARFPGVECHYMHPVKSHDAVREAYFEHGVRMFALDHVDELEKILAATDNALDMTLVVRLDMPYGQAMMCLSGKFGASVADSVLLLQRIQSTGNCAGLTFHVGSQCVDTAPFVEAVRLCGQVIQAAGVPLSVLDIGGGFPGIYTGEEPEFELFCHAIAPEVQALDLPGSCRLYCEPGRALVADGASVITRVELRRDTKLYLNEGTYGSLAELKYLGNCFPMQLFRNASRDFSTASMQGFDLYGPTCDSVDTMPGPFWLPSDVQVGDWIEIGRLGAYSAALMTRFNGCASVTPVLVDDAEVLPVCSVVSLKDLRRRAA</sequence>
<organism evidence="12 13">
    <name type="scientific">Haematospirillum jordaniae</name>
    <dbReference type="NCBI Taxonomy" id="1549855"/>
    <lineage>
        <taxon>Bacteria</taxon>
        <taxon>Pseudomonadati</taxon>
        <taxon>Pseudomonadota</taxon>
        <taxon>Alphaproteobacteria</taxon>
        <taxon>Rhodospirillales</taxon>
        <taxon>Novispirillaceae</taxon>
        <taxon>Haematospirillum</taxon>
    </lineage>
</organism>
<dbReference type="PANTHER" id="PTHR11482">
    <property type="entry name" value="ARGININE/DIAMINOPIMELATE/ORNITHINE DECARBOXYLASE"/>
    <property type="match status" value="1"/>
</dbReference>
<comment type="cofactor">
    <cofactor evidence="1 8">
        <name>pyridoxal 5'-phosphate</name>
        <dbReference type="ChEBI" id="CHEBI:597326"/>
    </cofactor>
</comment>
<dbReference type="Proteomes" id="UP000076066">
    <property type="component" value="Chromosome"/>
</dbReference>
<dbReference type="PROSITE" id="PS00879">
    <property type="entry name" value="ODR_DC_2_2"/>
    <property type="match status" value="1"/>
</dbReference>
<dbReference type="InterPro" id="IPR009006">
    <property type="entry name" value="Ala_racemase/Decarboxylase_C"/>
</dbReference>
<dbReference type="Gene3D" id="3.20.20.10">
    <property type="entry name" value="Alanine racemase"/>
    <property type="match status" value="1"/>
</dbReference>
<evidence type="ECO:0000256" key="7">
    <source>
        <dbReference type="ARBA" id="ARBA00049127"/>
    </source>
</evidence>
<dbReference type="InterPro" id="IPR022644">
    <property type="entry name" value="De-COase2_N"/>
</dbReference>
<feature type="active site" description="Proton donor" evidence="8">
    <location>
        <position position="304"/>
    </location>
</feature>
<dbReference type="Gene3D" id="2.40.37.10">
    <property type="entry name" value="Lyase, Ornithine Decarboxylase, Chain A, domain 1"/>
    <property type="match status" value="1"/>
</dbReference>
<keyword evidence="3 8" id="KW-0663">Pyridoxal phosphate</keyword>
<keyword evidence="4" id="KW-0456">Lyase</keyword>
<reference evidence="12 13" key="1">
    <citation type="submission" date="2016-02" db="EMBL/GenBank/DDBJ databases">
        <title>Complete Genome of H5569, the type strain of the newly described species Haematospirillium jordaniae.</title>
        <authorList>
            <person name="Nicholson A.C."/>
            <person name="Humrighouse B.W."/>
            <person name="Loparov V."/>
            <person name="McQuiston J.R."/>
        </authorList>
    </citation>
    <scope>NUCLEOTIDE SEQUENCE [LARGE SCALE GENOMIC DNA]</scope>
    <source>
        <strain evidence="12 13">H5569</strain>
    </source>
</reference>
<feature type="modified residue" description="N6-(pyridoxal phosphate)lysine" evidence="8">
    <location>
        <position position="28"/>
    </location>
</feature>
<evidence type="ECO:0000256" key="9">
    <source>
        <dbReference type="RuleBase" id="RU003737"/>
    </source>
</evidence>
<evidence type="ECO:0000256" key="4">
    <source>
        <dbReference type="ARBA" id="ARBA00023239"/>
    </source>
</evidence>
<dbReference type="PANTHER" id="PTHR11482:SF6">
    <property type="entry name" value="ORNITHINE DECARBOXYLASE 1-RELATED"/>
    <property type="match status" value="1"/>
</dbReference>
<dbReference type="SUPFAM" id="SSF50621">
    <property type="entry name" value="Alanine racemase C-terminal domain-like"/>
    <property type="match status" value="1"/>
</dbReference>
<evidence type="ECO:0000259" key="10">
    <source>
        <dbReference type="Pfam" id="PF00278"/>
    </source>
</evidence>
<dbReference type="InterPro" id="IPR022657">
    <property type="entry name" value="De-COase2_CS"/>
</dbReference>
<dbReference type="PRINTS" id="PR01179">
    <property type="entry name" value="ODADCRBXLASE"/>
</dbReference>
<dbReference type="Pfam" id="PF00278">
    <property type="entry name" value="Orn_DAP_Arg_deC"/>
    <property type="match status" value="1"/>
</dbReference>
<evidence type="ECO:0000256" key="1">
    <source>
        <dbReference type="ARBA" id="ARBA00001933"/>
    </source>
</evidence>
<dbReference type="InterPro" id="IPR029066">
    <property type="entry name" value="PLP-binding_barrel"/>
</dbReference>
<dbReference type="EC" id="4.1.1.17" evidence="6"/>
<evidence type="ECO:0000259" key="11">
    <source>
        <dbReference type="Pfam" id="PF02784"/>
    </source>
</evidence>
<dbReference type="PROSITE" id="PS00878">
    <property type="entry name" value="ODR_DC_2_1"/>
    <property type="match status" value="1"/>
</dbReference>
<keyword evidence="13" id="KW-1185">Reference proteome</keyword>
<name>A0A143DE42_9PROT</name>
<gene>
    <name evidence="12" type="ORF">AY555_07345</name>
</gene>
<proteinExistence type="inferred from homology"/>
<feature type="domain" description="Orn/DAP/Arg decarboxylase 2 C-terminal" evidence="10">
    <location>
        <begin position="245"/>
        <end position="330"/>
    </location>
</feature>
<dbReference type="InterPro" id="IPR022653">
    <property type="entry name" value="De-COase2_pyr-phos_BS"/>
</dbReference>
<accession>A0A143DE42</accession>
<dbReference type="KEGG" id="hjo:AY555_07345"/>
<evidence type="ECO:0000256" key="8">
    <source>
        <dbReference type="PIRSR" id="PIRSR600183-50"/>
    </source>
</evidence>